<dbReference type="Proteomes" id="UP000792457">
    <property type="component" value="Unassembled WGS sequence"/>
</dbReference>
<accession>A0A8K0NY32</accession>
<protein>
    <submittedName>
        <fullName evidence="2">Uncharacterized protein</fullName>
    </submittedName>
</protein>
<name>A0A8K0NY32_LADFU</name>
<dbReference type="Gene3D" id="3.90.226.10">
    <property type="entry name" value="2-enoyl-CoA Hydratase, Chain A, domain 1"/>
    <property type="match status" value="1"/>
</dbReference>
<dbReference type="EMBL" id="KZ308254">
    <property type="protein sequence ID" value="KAG8225798.1"/>
    <property type="molecule type" value="Genomic_DNA"/>
</dbReference>
<feature type="compositionally biased region" description="Low complexity" evidence="1">
    <location>
        <begin position="91"/>
        <end position="109"/>
    </location>
</feature>
<evidence type="ECO:0000256" key="1">
    <source>
        <dbReference type="SAM" id="MobiDB-lite"/>
    </source>
</evidence>
<dbReference type="AlphaFoldDB" id="A0A8K0NY32"/>
<proteinExistence type="predicted"/>
<dbReference type="OrthoDB" id="14612at2759"/>
<feature type="region of interest" description="Disordered" evidence="1">
    <location>
        <begin position="76"/>
        <end position="116"/>
    </location>
</feature>
<evidence type="ECO:0000313" key="3">
    <source>
        <dbReference type="Proteomes" id="UP000792457"/>
    </source>
</evidence>
<organism evidence="2 3">
    <name type="scientific">Ladona fulva</name>
    <name type="common">Scarce chaser dragonfly</name>
    <name type="synonym">Libellula fulva</name>
    <dbReference type="NCBI Taxonomy" id="123851"/>
    <lineage>
        <taxon>Eukaryota</taxon>
        <taxon>Metazoa</taxon>
        <taxon>Ecdysozoa</taxon>
        <taxon>Arthropoda</taxon>
        <taxon>Hexapoda</taxon>
        <taxon>Insecta</taxon>
        <taxon>Pterygota</taxon>
        <taxon>Palaeoptera</taxon>
        <taxon>Odonata</taxon>
        <taxon>Epiprocta</taxon>
        <taxon>Anisoptera</taxon>
        <taxon>Libelluloidea</taxon>
        <taxon>Libellulidae</taxon>
        <taxon>Ladona</taxon>
    </lineage>
</organism>
<reference evidence="2" key="2">
    <citation type="submission" date="2017-10" db="EMBL/GenBank/DDBJ databases">
        <title>Ladona fulva Genome sequencing and assembly.</title>
        <authorList>
            <person name="Murali S."/>
            <person name="Richards S."/>
            <person name="Bandaranaike D."/>
            <person name="Bellair M."/>
            <person name="Blankenburg K."/>
            <person name="Chao H."/>
            <person name="Dinh H."/>
            <person name="Doddapaneni H."/>
            <person name="Dugan-Rocha S."/>
            <person name="Elkadiri S."/>
            <person name="Gnanaolivu R."/>
            <person name="Hernandez B."/>
            <person name="Skinner E."/>
            <person name="Javaid M."/>
            <person name="Lee S."/>
            <person name="Li M."/>
            <person name="Ming W."/>
            <person name="Munidasa M."/>
            <person name="Muniz J."/>
            <person name="Nguyen L."/>
            <person name="Hughes D."/>
            <person name="Osuji N."/>
            <person name="Pu L.-L."/>
            <person name="Puazo M."/>
            <person name="Qu C."/>
            <person name="Quiroz J."/>
            <person name="Raj R."/>
            <person name="Weissenberger G."/>
            <person name="Xin Y."/>
            <person name="Zou X."/>
            <person name="Han Y."/>
            <person name="Worley K."/>
            <person name="Muzny D."/>
            <person name="Gibbs R."/>
        </authorList>
    </citation>
    <scope>NUCLEOTIDE SEQUENCE</scope>
    <source>
        <strain evidence="2">Sampled in the wild</strain>
    </source>
</reference>
<comment type="caution">
    <text evidence="2">The sequence shown here is derived from an EMBL/GenBank/DDBJ whole genome shotgun (WGS) entry which is preliminary data.</text>
</comment>
<keyword evidence="3" id="KW-1185">Reference proteome</keyword>
<gene>
    <name evidence="2" type="ORF">J437_LFUL005605</name>
</gene>
<feature type="compositionally biased region" description="Basic and acidic residues" evidence="1">
    <location>
        <begin position="76"/>
        <end position="85"/>
    </location>
</feature>
<evidence type="ECO:0000313" key="2">
    <source>
        <dbReference type="EMBL" id="KAG8225798.1"/>
    </source>
</evidence>
<reference evidence="2" key="1">
    <citation type="submission" date="2013-04" db="EMBL/GenBank/DDBJ databases">
        <authorList>
            <person name="Qu J."/>
            <person name="Murali S.C."/>
            <person name="Bandaranaike D."/>
            <person name="Bellair M."/>
            <person name="Blankenburg K."/>
            <person name="Chao H."/>
            <person name="Dinh H."/>
            <person name="Doddapaneni H."/>
            <person name="Downs B."/>
            <person name="Dugan-Rocha S."/>
            <person name="Elkadiri S."/>
            <person name="Gnanaolivu R.D."/>
            <person name="Hernandez B."/>
            <person name="Javaid M."/>
            <person name="Jayaseelan J.C."/>
            <person name="Lee S."/>
            <person name="Li M."/>
            <person name="Ming W."/>
            <person name="Munidasa M."/>
            <person name="Muniz J."/>
            <person name="Nguyen L."/>
            <person name="Ongeri F."/>
            <person name="Osuji N."/>
            <person name="Pu L.-L."/>
            <person name="Puazo M."/>
            <person name="Qu C."/>
            <person name="Quiroz J."/>
            <person name="Raj R."/>
            <person name="Weissenberger G."/>
            <person name="Xin Y."/>
            <person name="Zou X."/>
            <person name="Han Y."/>
            <person name="Richards S."/>
            <person name="Worley K."/>
            <person name="Muzny D."/>
            <person name="Gibbs R."/>
        </authorList>
    </citation>
    <scope>NUCLEOTIDE SEQUENCE</scope>
    <source>
        <strain evidence="2">Sampled in the wild</strain>
    </source>
</reference>
<sequence length="116" mass="12759">MIQGYLWEKNEAVVEWLSRQLDKNSQHSVVYSNIKCVKKDAIIQSIRNSLEDCPEAALDAVIEMVQHLSPLQRSDALRHLSHLEEEGSGGSVSSHSTASSASATNSTVHTSERIGE</sequence>